<keyword evidence="2" id="KW-1185">Reference proteome</keyword>
<name>A0A923T9E4_9BACT</name>
<comment type="caution">
    <text evidence="1">The sequence shown here is derived from an EMBL/GenBank/DDBJ whole genome shotgun (WGS) entry which is preliminary data.</text>
</comment>
<accession>A0A923T9E4</accession>
<sequence>MLPTAKFTPLVLLLLLAGLTSRCSEDQLIEMDTLERDLLLTWLALERADSSRLITYNSAAQQHWATLRNDYRSAALQATLRQSALRVDFWMLSLRKAVESRQSERAITAISLIQNEIRALRPQYGLDSATDRLYDFYHQWQEVVATSNDPMMCLLEWGEYEEQYEVALGSWRAYLAARPRFSDTLFPGYSQNATASENASVALTQELENFALVLEGADHTLAAGPSHAINQRFFDYLAVVTAYPGAAAAAAAPSMR</sequence>
<dbReference type="RefSeq" id="WP_187467462.1">
    <property type="nucleotide sequence ID" value="NZ_JACSIT010000136.1"/>
</dbReference>
<reference evidence="1" key="1">
    <citation type="submission" date="2020-08" db="EMBL/GenBank/DDBJ databases">
        <title>Lewinella bacteria from marine environments.</title>
        <authorList>
            <person name="Zhong Y."/>
        </authorList>
    </citation>
    <scope>NUCLEOTIDE SEQUENCE</scope>
    <source>
        <strain evidence="1">KCTC 42187</strain>
    </source>
</reference>
<dbReference type="AlphaFoldDB" id="A0A923T9E4"/>
<proteinExistence type="predicted"/>
<dbReference type="EMBL" id="JACSIT010000136">
    <property type="protein sequence ID" value="MBC6995424.1"/>
    <property type="molecule type" value="Genomic_DNA"/>
</dbReference>
<evidence type="ECO:0000313" key="2">
    <source>
        <dbReference type="Proteomes" id="UP000650081"/>
    </source>
</evidence>
<organism evidence="1 2">
    <name type="scientific">Neolewinella lacunae</name>
    <dbReference type="NCBI Taxonomy" id="1517758"/>
    <lineage>
        <taxon>Bacteria</taxon>
        <taxon>Pseudomonadati</taxon>
        <taxon>Bacteroidota</taxon>
        <taxon>Saprospiria</taxon>
        <taxon>Saprospirales</taxon>
        <taxon>Lewinellaceae</taxon>
        <taxon>Neolewinella</taxon>
    </lineage>
</organism>
<gene>
    <name evidence="1" type="ORF">H9S92_14715</name>
</gene>
<evidence type="ECO:0000313" key="1">
    <source>
        <dbReference type="EMBL" id="MBC6995424.1"/>
    </source>
</evidence>
<dbReference type="Proteomes" id="UP000650081">
    <property type="component" value="Unassembled WGS sequence"/>
</dbReference>
<protein>
    <submittedName>
        <fullName evidence="1">Uncharacterized protein</fullName>
    </submittedName>
</protein>